<proteinExistence type="predicted"/>
<gene>
    <name evidence="5" type="ORF">GSOID_T00032141001</name>
</gene>
<dbReference type="Proteomes" id="UP000011014">
    <property type="component" value="Unassembled WGS sequence"/>
</dbReference>
<keyword evidence="4" id="KW-0539">Nucleus</keyword>
<protein>
    <submittedName>
        <fullName evidence="5">Uncharacterized protein</fullName>
    </submittedName>
</protein>
<dbReference type="EMBL" id="FN654372">
    <property type="protein sequence ID" value="CBY32791.1"/>
    <property type="molecule type" value="Genomic_DNA"/>
</dbReference>
<dbReference type="GO" id="GO:0044727">
    <property type="term" value="P:epigenetic programing of male pronucleus"/>
    <property type="evidence" value="ECO:0007669"/>
    <property type="project" value="TreeGrafter"/>
</dbReference>
<evidence type="ECO:0000256" key="4">
    <source>
        <dbReference type="ARBA" id="ARBA00023242"/>
    </source>
</evidence>
<evidence type="ECO:0000256" key="2">
    <source>
        <dbReference type="ARBA" id="ARBA00004496"/>
    </source>
</evidence>
<comment type="subcellular location">
    <subcellularLocation>
        <location evidence="2">Cytoplasm</location>
    </subcellularLocation>
    <subcellularLocation>
        <location evidence="1">Nucleus</location>
    </subcellularLocation>
</comment>
<dbReference type="GO" id="GO:0042393">
    <property type="term" value="F:histone binding"/>
    <property type="evidence" value="ECO:0007669"/>
    <property type="project" value="TreeGrafter"/>
</dbReference>
<keyword evidence="3" id="KW-0963">Cytoplasm</keyword>
<name>E4YB54_OIKDI</name>
<dbReference type="AlphaFoldDB" id="E4YB54"/>
<dbReference type="GO" id="GO:0001940">
    <property type="term" value="C:male pronucleus"/>
    <property type="evidence" value="ECO:0007669"/>
    <property type="project" value="TreeGrafter"/>
</dbReference>
<dbReference type="Pfam" id="PF07004">
    <property type="entry name" value="SHIPPO-rpt"/>
    <property type="match status" value="4"/>
</dbReference>
<evidence type="ECO:0000256" key="1">
    <source>
        <dbReference type="ARBA" id="ARBA00004123"/>
    </source>
</evidence>
<dbReference type="InterPro" id="IPR010736">
    <property type="entry name" value="SHIPPO-rpt"/>
</dbReference>
<organism evidence="5">
    <name type="scientific">Oikopleura dioica</name>
    <name type="common">Tunicate</name>
    <dbReference type="NCBI Taxonomy" id="34765"/>
    <lineage>
        <taxon>Eukaryota</taxon>
        <taxon>Metazoa</taxon>
        <taxon>Chordata</taxon>
        <taxon>Tunicata</taxon>
        <taxon>Appendicularia</taxon>
        <taxon>Copelata</taxon>
        <taxon>Oikopleuridae</taxon>
        <taxon>Oikopleura</taxon>
    </lineage>
</organism>
<dbReference type="PANTHER" id="PTHR35678:SF1">
    <property type="entry name" value="PROTEIN STPG4"/>
    <property type="match status" value="1"/>
</dbReference>
<dbReference type="PANTHER" id="PTHR35678">
    <property type="entry name" value="PROTEIN STPG4"/>
    <property type="match status" value="1"/>
</dbReference>
<dbReference type="GO" id="GO:0003682">
    <property type="term" value="F:chromatin binding"/>
    <property type="evidence" value="ECO:0007669"/>
    <property type="project" value="TreeGrafter"/>
</dbReference>
<dbReference type="GO" id="GO:0001939">
    <property type="term" value="C:female pronucleus"/>
    <property type="evidence" value="ECO:0007669"/>
    <property type="project" value="TreeGrafter"/>
</dbReference>
<evidence type="ECO:0000313" key="5">
    <source>
        <dbReference type="EMBL" id="CBY32791.1"/>
    </source>
</evidence>
<sequence length="368" mass="40952">MLFSKIGISFKYSMVSGSCLRRTSWSYSLFEQNFIFCLSWSSAGHTSEKEAKSFTSMECQSRPSIPSRFKVLILPNSLEKKAFSSTGARFKESCVSDTPGPGAYSGQKNWGVEESPSYGKRGTGYFASNSRRLPRMKRQPGPSASSYTVTKELSERKDFSRAYSYGFQIPRSQPIKKIAEKTPGPNKYDPVKSMNNLANKQGTTSVFKSKSKRGFEVKSSTSLAPNAYNPKPLEKKSSTLSWFRDTVERFPLKNEYSDGPGPAAYSNETKLKQSESMERSQPCKGWNLISAPALPIDKPAPLPGPGQYDLGAYRAPVKESMGSFMFKSNSSRLLKTKPMNQPGPGAYSPKEFERFSYRHPASDHFIAA</sequence>
<evidence type="ECO:0000256" key="3">
    <source>
        <dbReference type="ARBA" id="ARBA00022490"/>
    </source>
</evidence>
<dbReference type="GO" id="GO:0005737">
    <property type="term" value="C:cytoplasm"/>
    <property type="evidence" value="ECO:0007669"/>
    <property type="project" value="UniProtKB-SubCell"/>
</dbReference>
<accession>E4YB54</accession>
<dbReference type="GO" id="GO:0042585">
    <property type="term" value="C:germinal vesicle"/>
    <property type="evidence" value="ECO:0007669"/>
    <property type="project" value="TreeGrafter"/>
</dbReference>
<reference evidence="5" key="1">
    <citation type="journal article" date="2010" name="Science">
        <title>Plasticity of animal genome architecture unmasked by rapid evolution of a pelagic tunicate.</title>
        <authorList>
            <person name="Denoeud F."/>
            <person name="Henriet S."/>
            <person name="Mungpakdee S."/>
            <person name="Aury J.M."/>
            <person name="Da Silva C."/>
            <person name="Brinkmann H."/>
            <person name="Mikhaleva J."/>
            <person name="Olsen L.C."/>
            <person name="Jubin C."/>
            <person name="Canestro C."/>
            <person name="Bouquet J.M."/>
            <person name="Danks G."/>
            <person name="Poulain J."/>
            <person name="Campsteijn C."/>
            <person name="Adamski M."/>
            <person name="Cross I."/>
            <person name="Yadetie F."/>
            <person name="Muffato M."/>
            <person name="Louis A."/>
            <person name="Butcher S."/>
            <person name="Tsagkogeorga G."/>
            <person name="Konrad A."/>
            <person name="Singh S."/>
            <person name="Jensen M.F."/>
            <person name="Cong E.H."/>
            <person name="Eikeseth-Otteraa H."/>
            <person name="Noel B."/>
            <person name="Anthouard V."/>
            <person name="Porcel B.M."/>
            <person name="Kachouri-Lafond R."/>
            <person name="Nishino A."/>
            <person name="Ugolini M."/>
            <person name="Chourrout P."/>
            <person name="Nishida H."/>
            <person name="Aasland R."/>
            <person name="Huzurbazar S."/>
            <person name="Westhof E."/>
            <person name="Delsuc F."/>
            <person name="Lehrach H."/>
            <person name="Reinhardt R."/>
            <person name="Weissenbach J."/>
            <person name="Roy S.W."/>
            <person name="Artiguenave F."/>
            <person name="Postlethwait J.H."/>
            <person name="Manak J.R."/>
            <person name="Thompson E.M."/>
            <person name="Jaillon O."/>
            <person name="Du Pasquier L."/>
            <person name="Boudinot P."/>
            <person name="Liberles D.A."/>
            <person name="Volff J.N."/>
            <person name="Philippe H."/>
            <person name="Lenhard B."/>
            <person name="Roest Crollius H."/>
            <person name="Wincker P."/>
            <person name="Chourrout D."/>
        </authorList>
    </citation>
    <scope>NUCLEOTIDE SEQUENCE [LARGE SCALE GENOMIC DNA]</scope>
</reference>